<dbReference type="AlphaFoldDB" id="A0A1E5VZU6"/>
<dbReference type="Pfam" id="PF00646">
    <property type="entry name" value="F-box"/>
    <property type="match status" value="1"/>
</dbReference>
<accession>A0A1E5VZU6</accession>
<feature type="domain" description="F-box" evidence="1">
    <location>
        <begin position="13"/>
        <end position="38"/>
    </location>
</feature>
<evidence type="ECO:0000259" key="1">
    <source>
        <dbReference type="Pfam" id="PF00646"/>
    </source>
</evidence>
<dbReference type="PANTHER" id="PTHR34591:SF58">
    <property type="entry name" value="F-BOX DOMAIN-CONTAINING PROTEIN"/>
    <property type="match status" value="1"/>
</dbReference>
<comment type="caution">
    <text evidence="2">The sequence shown here is derived from an EMBL/GenBank/DDBJ whole genome shotgun (WGS) entry which is preliminary data.</text>
</comment>
<reference evidence="2 3" key="1">
    <citation type="submission" date="2016-09" db="EMBL/GenBank/DDBJ databases">
        <title>The draft genome of Dichanthelium oligosanthes: A C3 panicoid grass species.</title>
        <authorList>
            <person name="Studer A.J."/>
            <person name="Schnable J.C."/>
            <person name="Brutnell T.P."/>
        </authorList>
    </citation>
    <scope>NUCLEOTIDE SEQUENCE [LARGE SCALE GENOMIC DNA]</scope>
    <source>
        <strain evidence="3">cv. Kellogg 1175</strain>
        <tissue evidence="2">Leaf</tissue>
    </source>
</reference>
<organism evidence="2 3">
    <name type="scientific">Dichanthelium oligosanthes</name>
    <dbReference type="NCBI Taxonomy" id="888268"/>
    <lineage>
        <taxon>Eukaryota</taxon>
        <taxon>Viridiplantae</taxon>
        <taxon>Streptophyta</taxon>
        <taxon>Embryophyta</taxon>
        <taxon>Tracheophyta</taxon>
        <taxon>Spermatophyta</taxon>
        <taxon>Magnoliopsida</taxon>
        <taxon>Liliopsida</taxon>
        <taxon>Poales</taxon>
        <taxon>Poaceae</taxon>
        <taxon>PACMAD clade</taxon>
        <taxon>Panicoideae</taxon>
        <taxon>Panicodae</taxon>
        <taxon>Paniceae</taxon>
        <taxon>Dichantheliinae</taxon>
        <taxon>Dichanthelium</taxon>
    </lineage>
</organism>
<evidence type="ECO:0000313" key="2">
    <source>
        <dbReference type="EMBL" id="OEL30622.1"/>
    </source>
</evidence>
<proteinExistence type="predicted"/>
<gene>
    <name evidence="2" type="ORF">BAE44_0008354</name>
</gene>
<dbReference type="Proteomes" id="UP000095767">
    <property type="component" value="Unassembled WGS sequence"/>
</dbReference>
<name>A0A1E5VZU6_9POAL</name>
<dbReference type="EMBL" id="LWDX02025208">
    <property type="protein sequence ID" value="OEL30622.1"/>
    <property type="molecule type" value="Genomic_DNA"/>
</dbReference>
<sequence length="231" mass="25996">MADQLPDVLARLHLSPRSLAVSRCVCRAWRATVDGLGLLRADLLPLSVGGIFVNLRHGSAPPEFFVPPSTARRIAGKLESFVEMEHLCDIPNVENCCNSLLLDRGHVVNPGSPTWHDAYLAFDPAVSPHYTVLLNHRHCWYDKNILEGSEWPPSPYTMCVFSSRTGRWEERLFVREGGPAGTIADVRSAPEPDYGHDVYYQGALYVHCRREVILLCGRQLDPLSYCNLFYF</sequence>
<dbReference type="InterPro" id="IPR001810">
    <property type="entry name" value="F-box_dom"/>
</dbReference>
<dbReference type="PANTHER" id="PTHR34591">
    <property type="entry name" value="OS03G0653100 PROTEIN-RELATED"/>
    <property type="match status" value="1"/>
</dbReference>
<dbReference type="OrthoDB" id="694746at2759"/>
<protein>
    <recommendedName>
        <fullName evidence="1">F-box domain-containing protein</fullName>
    </recommendedName>
</protein>
<evidence type="ECO:0000313" key="3">
    <source>
        <dbReference type="Proteomes" id="UP000095767"/>
    </source>
</evidence>
<keyword evidence="3" id="KW-1185">Reference proteome</keyword>